<dbReference type="Gene3D" id="3.40.140.100">
    <property type="entry name" value="Ubiquitin-like modifier-activating enzyme ATG7 C-terminal domain"/>
    <property type="match status" value="1"/>
</dbReference>
<evidence type="ECO:0000313" key="12">
    <source>
        <dbReference type="Proteomes" id="UP000054408"/>
    </source>
</evidence>
<evidence type="ECO:0000256" key="7">
    <source>
        <dbReference type="RuleBase" id="RU366022"/>
    </source>
</evidence>
<dbReference type="NCBIfam" id="TIGR01381">
    <property type="entry name" value="E1_like_apg7"/>
    <property type="match status" value="1"/>
</dbReference>
<keyword evidence="4 7" id="KW-0653">Protein transport</keyword>
<comment type="subunit">
    <text evidence="7">Homodimer.</text>
</comment>
<dbReference type="Gene3D" id="3.40.50.720">
    <property type="entry name" value="NAD(P)-binding Rossmann-like Domain"/>
    <property type="match status" value="1"/>
</dbReference>
<feature type="compositionally biased region" description="Basic and acidic residues" evidence="8">
    <location>
        <begin position="674"/>
        <end position="683"/>
    </location>
</feature>
<evidence type="ECO:0000313" key="11">
    <source>
        <dbReference type="EMBL" id="KNC56016.1"/>
    </source>
</evidence>
<dbReference type="InterPro" id="IPR035985">
    <property type="entry name" value="Ubiquitin-activating_enz"/>
</dbReference>
<dbReference type="AlphaFoldDB" id="A0A0L0DV91"/>
<dbReference type="RefSeq" id="XP_013761060.1">
    <property type="nucleotide sequence ID" value="XM_013905606.1"/>
</dbReference>
<dbReference type="InterPro" id="IPR000594">
    <property type="entry name" value="ThiF_NAD_FAD-bd"/>
</dbReference>
<feature type="region of interest" description="Disordered" evidence="8">
    <location>
        <begin position="654"/>
        <end position="683"/>
    </location>
</feature>
<evidence type="ECO:0000256" key="6">
    <source>
        <dbReference type="PIRSR" id="PIRSR606285-1"/>
    </source>
</evidence>
<evidence type="ECO:0000256" key="8">
    <source>
        <dbReference type="SAM" id="MobiDB-lite"/>
    </source>
</evidence>
<dbReference type="PANTHER" id="PTHR10953:SF3">
    <property type="entry name" value="UBIQUITIN-LIKE MODIFIER-ACTIVATING ENZYME ATG7"/>
    <property type="match status" value="1"/>
</dbReference>
<evidence type="ECO:0000256" key="1">
    <source>
        <dbReference type="ARBA" id="ARBA00010931"/>
    </source>
</evidence>
<evidence type="ECO:0000256" key="4">
    <source>
        <dbReference type="ARBA" id="ARBA00022927"/>
    </source>
</evidence>
<dbReference type="Gene3D" id="3.40.140.70">
    <property type="entry name" value="Ubiquitin-like modifier-activating enzyme ATG7 N-terminal domain"/>
    <property type="match status" value="1"/>
</dbReference>
<dbReference type="GO" id="GO:0032446">
    <property type="term" value="P:protein modification by small protein conjugation"/>
    <property type="evidence" value="ECO:0007669"/>
    <property type="project" value="TreeGrafter"/>
</dbReference>
<dbReference type="GO" id="GO:0006995">
    <property type="term" value="P:cellular response to nitrogen starvation"/>
    <property type="evidence" value="ECO:0007669"/>
    <property type="project" value="TreeGrafter"/>
</dbReference>
<dbReference type="Pfam" id="PF16420">
    <property type="entry name" value="ATG7_N"/>
    <property type="match status" value="1"/>
</dbReference>
<evidence type="ECO:0000259" key="9">
    <source>
        <dbReference type="Pfam" id="PF00899"/>
    </source>
</evidence>
<evidence type="ECO:0000256" key="5">
    <source>
        <dbReference type="ARBA" id="ARBA00023006"/>
    </source>
</evidence>
<dbReference type="eggNOG" id="KOG2337">
    <property type="taxonomic scope" value="Eukaryota"/>
</dbReference>
<dbReference type="InterPro" id="IPR032197">
    <property type="entry name" value="Atg7_N"/>
</dbReference>
<accession>A0A0L0DV91</accession>
<keyword evidence="3 7" id="KW-0813">Transport</keyword>
<dbReference type="GO" id="GO:0000422">
    <property type="term" value="P:autophagy of mitochondrion"/>
    <property type="evidence" value="ECO:0007669"/>
    <property type="project" value="TreeGrafter"/>
</dbReference>
<dbReference type="FunFam" id="3.40.50.720:FF:000243">
    <property type="entry name" value="Ubiquitin-like modifier-activating enzyme ATG7"/>
    <property type="match status" value="1"/>
</dbReference>
<dbReference type="GO" id="GO:0000045">
    <property type="term" value="P:autophagosome assembly"/>
    <property type="evidence" value="ECO:0007669"/>
    <property type="project" value="TreeGrafter"/>
</dbReference>
<keyword evidence="7" id="KW-0963">Cytoplasm</keyword>
<dbReference type="GO" id="GO:0019778">
    <property type="term" value="F:Atg12 activating enzyme activity"/>
    <property type="evidence" value="ECO:0007669"/>
    <property type="project" value="TreeGrafter"/>
</dbReference>
<dbReference type="InterPro" id="IPR042522">
    <property type="entry name" value="Atg7_N_1"/>
</dbReference>
<comment type="similarity">
    <text evidence="1 7">Belongs to the ATG7 family.</text>
</comment>
<proteinExistence type="inferred from homology"/>
<comment type="subcellular location">
    <subcellularLocation>
        <location evidence="7">Cytoplasm</location>
    </subcellularLocation>
    <subcellularLocation>
        <location evidence="7">Preautophagosomal structure</location>
    </subcellularLocation>
</comment>
<dbReference type="Pfam" id="PF00899">
    <property type="entry name" value="ThiF"/>
    <property type="match status" value="1"/>
</dbReference>
<evidence type="ECO:0000256" key="2">
    <source>
        <dbReference type="ARBA" id="ARBA00017647"/>
    </source>
</evidence>
<organism evidence="11 12">
    <name type="scientific">Thecamonas trahens ATCC 50062</name>
    <dbReference type="NCBI Taxonomy" id="461836"/>
    <lineage>
        <taxon>Eukaryota</taxon>
        <taxon>Apusozoa</taxon>
        <taxon>Apusomonadida</taxon>
        <taxon>Apusomonadidae</taxon>
        <taxon>Thecamonas</taxon>
    </lineage>
</organism>
<dbReference type="GO" id="GO:0019779">
    <property type="term" value="F:Atg8 activating enzyme activity"/>
    <property type="evidence" value="ECO:0007669"/>
    <property type="project" value="TreeGrafter"/>
</dbReference>
<dbReference type="OMA" id="RQIWDAI"/>
<sequence>MAVQFYPLRLVVEASFWYALAAEKIDRLQLATEPVPVAARFSTGAKAPVDGRLFLSGDSLQDPLPPRPHHHHVHGALTLVNTAADFKALDKKSLFDAAAAQLWADIASGAWLDAPELLLPFLVLTYADLKKHIFRYQAAFPAIKLSPAVQSPAPASLLVLDDGGKALAAAVDAKFGTDSRPLVWLVRLSPGCEPAVEEVSEWAAFWAADPETAPLIAVADPVSSPDHPGWALRNVAAAVATTFGLSTFTLLAYRESLAAADADAPLASSLVVPVEVAPEALAAAAENRPSAVGWEKNKRGKIGSKVVDLGASMDPNQLMETSVDLNLKLMRWRLLPELDLDTIAGTRVLLLGAGTLGCNVARALMGWGVRTLTFVDSGKVSYSNPVRQSLFTFADAAAGEYKAPAAAAAIRAIFPGMNASGHVLSIPMPGHGASGDAQASVDKLVELYNEADAVFLLTDTRESRWLPTLLGAVMDKLVINTAMGFDTFVCMRHGPTDAASRAAGSRLGCYFCTDIVAPTDSLTQRSLDQACTVVRPGNSYLSSSLAVELLIALLHHPARHHAPADEPVAVGVPTEHRLGLIPHQIRGFMTHYAHKLVVAHAYDKCTACSSAVVDAYVAEGWAFVERVLTDPEVLEEVTGLAAMKAELEAGTSWDIDDFSDDGSAGASGAPGGGDRSDDSFELI</sequence>
<evidence type="ECO:0000259" key="10">
    <source>
        <dbReference type="Pfam" id="PF16420"/>
    </source>
</evidence>
<feature type="domain" description="Ubiquitin-like modifier-activating enzyme Atg7 N-terminal" evidence="10">
    <location>
        <begin position="3"/>
        <end position="313"/>
    </location>
</feature>
<feature type="active site" description="Glycyl thioester intermediate" evidence="6">
    <location>
        <position position="531"/>
    </location>
</feature>
<gene>
    <name evidence="11" type="ORF">AMSG_02028</name>
</gene>
<keyword evidence="7" id="KW-0833">Ubl conjugation pathway</keyword>
<dbReference type="GO" id="GO:0000407">
    <property type="term" value="C:phagophore assembly site"/>
    <property type="evidence" value="ECO:0007669"/>
    <property type="project" value="UniProtKB-SubCell"/>
</dbReference>
<comment type="function">
    <text evidence="7">E1-like activating enzyme involved in the 2 ubiquitin-like systems required for autophagy.</text>
</comment>
<dbReference type="InterPro" id="IPR042523">
    <property type="entry name" value="Atg7_N_2"/>
</dbReference>
<protein>
    <recommendedName>
        <fullName evidence="2 7">Ubiquitin-like modifier-activating enzyme ATG7</fullName>
    </recommendedName>
    <alternativeName>
        <fullName evidence="7">Autophagy-related protein 7</fullName>
    </alternativeName>
</protein>
<name>A0A0L0DV91_THETB</name>
<feature type="domain" description="THIF-type NAD/FAD binding fold" evidence="9">
    <location>
        <begin position="330"/>
        <end position="558"/>
    </location>
</feature>
<dbReference type="STRING" id="461836.A0A0L0DV91"/>
<reference evidence="11 12" key="1">
    <citation type="submission" date="2010-05" db="EMBL/GenBank/DDBJ databases">
        <title>The Genome Sequence of Thecamonas trahens ATCC 50062.</title>
        <authorList>
            <consortium name="The Broad Institute Genome Sequencing Platform"/>
            <person name="Russ C."/>
            <person name="Cuomo C."/>
            <person name="Shea T."/>
            <person name="Young S.K."/>
            <person name="Zeng Q."/>
            <person name="Koehrsen M."/>
            <person name="Haas B."/>
            <person name="Borodovsky M."/>
            <person name="Guigo R."/>
            <person name="Alvarado L."/>
            <person name="Berlin A."/>
            <person name="Bochicchio J."/>
            <person name="Borenstein D."/>
            <person name="Chapman S."/>
            <person name="Chen Z."/>
            <person name="Freedman E."/>
            <person name="Gellesch M."/>
            <person name="Goldberg J."/>
            <person name="Griggs A."/>
            <person name="Gujja S."/>
            <person name="Heilman E."/>
            <person name="Heiman D."/>
            <person name="Hepburn T."/>
            <person name="Howarth C."/>
            <person name="Jen D."/>
            <person name="Larson L."/>
            <person name="Mehta T."/>
            <person name="Park D."/>
            <person name="Pearson M."/>
            <person name="Roberts A."/>
            <person name="Saif S."/>
            <person name="Shenoy N."/>
            <person name="Sisk P."/>
            <person name="Stolte C."/>
            <person name="Sykes S."/>
            <person name="Thomson T."/>
            <person name="Walk T."/>
            <person name="White J."/>
            <person name="Yandava C."/>
            <person name="Burger G."/>
            <person name="Gray M.W."/>
            <person name="Holland P.W.H."/>
            <person name="King N."/>
            <person name="Lang F.B.F."/>
            <person name="Roger A.J."/>
            <person name="Ruiz-Trillo I."/>
            <person name="Lander E."/>
            <person name="Nusbaum C."/>
        </authorList>
    </citation>
    <scope>NUCLEOTIDE SEQUENCE [LARGE SCALE GENOMIC DNA]</scope>
    <source>
        <strain evidence="11 12">ATCC 50062</strain>
    </source>
</reference>
<dbReference type="GO" id="GO:0034727">
    <property type="term" value="P:piecemeal microautophagy of the nucleus"/>
    <property type="evidence" value="ECO:0007669"/>
    <property type="project" value="TreeGrafter"/>
</dbReference>
<dbReference type="EMBL" id="GL349440">
    <property type="protein sequence ID" value="KNC56016.1"/>
    <property type="molecule type" value="Genomic_DNA"/>
</dbReference>
<dbReference type="Proteomes" id="UP000054408">
    <property type="component" value="Unassembled WGS sequence"/>
</dbReference>
<keyword evidence="5 7" id="KW-0072">Autophagy</keyword>
<keyword evidence="12" id="KW-1185">Reference proteome</keyword>
<dbReference type="PANTHER" id="PTHR10953">
    <property type="entry name" value="UBIQUITIN-ACTIVATING ENZYME E1"/>
    <property type="match status" value="1"/>
</dbReference>
<dbReference type="GeneID" id="25561739"/>
<dbReference type="GO" id="GO:0015031">
    <property type="term" value="P:protein transport"/>
    <property type="evidence" value="ECO:0007669"/>
    <property type="project" value="UniProtKB-UniRule"/>
</dbReference>
<evidence type="ECO:0000256" key="3">
    <source>
        <dbReference type="ARBA" id="ARBA00022448"/>
    </source>
</evidence>
<dbReference type="SUPFAM" id="SSF69572">
    <property type="entry name" value="Activating enzymes of the ubiquitin-like proteins"/>
    <property type="match status" value="1"/>
</dbReference>
<dbReference type="OrthoDB" id="338614at2759"/>
<dbReference type="InterPro" id="IPR045886">
    <property type="entry name" value="ThiF/MoeB/HesA"/>
</dbReference>
<dbReference type="InterPro" id="IPR006285">
    <property type="entry name" value="Atg7"/>
</dbReference>